<protein>
    <submittedName>
        <fullName evidence="1">Uncharacterized protein</fullName>
    </submittedName>
</protein>
<dbReference type="EMBL" id="CM020618">
    <property type="protein sequence ID" value="KAK1860917.1"/>
    <property type="molecule type" value="Genomic_DNA"/>
</dbReference>
<keyword evidence="2" id="KW-1185">Reference proteome</keyword>
<organism evidence="1 2">
    <name type="scientific">Pyropia yezoensis</name>
    <name type="common">Susabi-nori</name>
    <name type="synonym">Porphyra yezoensis</name>
    <dbReference type="NCBI Taxonomy" id="2788"/>
    <lineage>
        <taxon>Eukaryota</taxon>
        <taxon>Rhodophyta</taxon>
        <taxon>Bangiophyceae</taxon>
        <taxon>Bangiales</taxon>
        <taxon>Bangiaceae</taxon>
        <taxon>Pyropia</taxon>
    </lineage>
</organism>
<name>A0ACC3BSS3_PYRYE</name>
<dbReference type="Proteomes" id="UP000798662">
    <property type="component" value="Chromosome 1"/>
</dbReference>
<evidence type="ECO:0000313" key="1">
    <source>
        <dbReference type="EMBL" id="KAK1860917.1"/>
    </source>
</evidence>
<evidence type="ECO:0000313" key="2">
    <source>
        <dbReference type="Proteomes" id="UP000798662"/>
    </source>
</evidence>
<sequence>MEIEPVSAAKPEPPAPADGGARPAAAGAAPPASPPSADASLMWVEKYRPAKLDDLLSHTDIVRTLRRLIASSRLPHLLFCGPPGTGKTSTILACAREMYGPAYGAMVLELNASDERGIDVVRERIKSFASTRRIFSRGVKLIVLDEADAMTAAAQAALRRVIEKHTANVRFCLICNYVNKIIPAVQSRCTRFRFAPLPSGDVSGRLTEIAAAEGVVLGDGGLAALMELGAGDMRRCVHLLQSAHMASCAEAAAAAETAAADGGPPPDPVPITREAVYANAGAPLPSDVQVVADWLLNEPFPVCVTRLTALQVDKGFAMDDICRQLVEMVLLMPLPGVAKCYLLEHLAEVEYRMAGGGSVALNTLALVGAFKFGMLLTRDAEVKAMDET</sequence>
<gene>
    <name evidence="1" type="ORF">I4F81_003503</name>
</gene>
<proteinExistence type="predicted"/>
<reference evidence="1" key="1">
    <citation type="submission" date="2019-11" db="EMBL/GenBank/DDBJ databases">
        <title>Nori genome reveals adaptations in red seaweeds to the harsh intertidal environment.</title>
        <authorList>
            <person name="Wang D."/>
            <person name="Mao Y."/>
        </authorList>
    </citation>
    <scope>NUCLEOTIDE SEQUENCE</scope>
    <source>
        <tissue evidence="1">Gametophyte</tissue>
    </source>
</reference>
<comment type="caution">
    <text evidence="1">The sequence shown here is derived from an EMBL/GenBank/DDBJ whole genome shotgun (WGS) entry which is preliminary data.</text>
</comment>
<accession>A0ACC3BSS3</accession>